<dbReference type="PANTHER" id="PTHR17630">
    <property type="entry name" value="DIENELACTONE HYDROLASE"/>
    <property type="match status" value="1"/>
</dbReference>
<evidence type="ECO:0000313" key="2">
    <source>
        <dbReference type="EMBL" id="PAV20007.1"/>
    </source>
</evidence>
<dbReference type="PANTHER" id="PTHR17630:SF44">
    <property type="entry name" value="PROTEIN AIM2"/>
    <property type="match status" value="1"/>
</dbReference>
<gene>
    <name evidence="2" type="ORF">PNOK_0494100</name>
</gene>
<dbReference type="GO" id="GO:0016787">
    <property type="term" value="F:hydrolase activity"/>
    <property type="evidence" value="ECO:0007669"/>
    <property type="project" value="UniProtKB-KW"/>
</dbReference>
<dbReference type="STRING" id="2282107.A0A286UK81"/>
<sequence>MSFCKDCISGVTHEGEPTGKFEEINGVKTYVALPSTDYPKDKAILFLTDVYGLSLVNNLLLADDFAKNGFQTYAPDYLNGDPITVLDGTFDIGTWFKTHGPEHTRPTLDKVVAGLKERGIKVFGATGYCFGARYVFDLAFDNEIKAAVVSHPSLLQAPEDLEKFKLTGVPLLINSCETDSQYPAEKQKIGDDILGGGKPEAENYKRAYFPGCTHGFAVRGDLSIPEVKAGKEGAFKNAIEWFIKKLSNVNIVIPKSRI</sequence>
<dbReference type="InterPro" id="IPR029058">
    <property type="entry name" value="AB_hydrolase_fold"/>
</dbReference>
<proteinExistence type="predicted"/>
<dbReference type="ESTHER" id="9homo-a0a286uk81">
    <property type="family name" value="Dienelactone_hydrolase"/>
</dbReference>
<evidence type="ECO:0000259" key="1">
    <source>
        <dbReference type="Pfam" id="PF01738"/>
    </source>
</evidence>
<evidence type="ECO:0000313" key="3">
    <source>
        <dbReference type="Proteomes" id="UP000217199"/>
    </source>
</evidence>
<dbReference type="SUPFAM" id="SSF53474">
    <property type="entry name" value="alpha/beta-Hydrolases"/>
    <property type="match status" value="1"/>
</dbReference>
<name>A0A286UK81_9AGAM</name>
<accession>A0A286UK81</accession>
<keyword evidence="3" id="KW-1185">Reference proteome</keyword>
<dbReference type="OrthoDB" id="17560at2759"/>
<protein>
    <submittedName>
        <fullName evidence="2">Alpha beta-hydrolase</fullName>
    </submittedName>
</protein>
<dbReference type="InParanoid" id="A0A286UK81"/>
<dbReference type="AlphaFoldDB" id="A0A286UK81"/>
<dbReference type="InterPro" id="IPR002925">
    <property type="entry name" value="Dienelactn_hydro"/>
</dbReference>
<dbReference type="EMBL" id="NBII01000004">
    <property type="protein sequence ID" value="PAV20007.1"/>
    <property type="molecule type" value="Genomic_DNA"/>
</dbReference>
<organism evidence="2 3">
    <name type="scientific">Pyrrhoderma noxium</name>
    <dbReference type="NCBI Taxonomy" id="2282107"/>
    <lineage>
        <taxon>Eukaryota</taxon>
        <taxon>Fungi</taxon>
        <taxon>Dikarya</taxon>
        <taxon>Basidiomycota</taxon>
        <taxon>Agaricomycotina</taxon>
        <taxon>Agaricomycetes</taxon>
        <taxon>Hymenochaetales</taxon>
        <taxon>Hymenochaetaceae</taxon>
        <taxon>Pyrrhoderma</taxon>
    </lineage>
</organism>
<comment type="caution">
    <text evidence="2">The sequence shown here is derived from an EMBL/GenBank/DDBJ whole genome shotgun (WGS) entry which is preliminary data.</text>
</comment>
<dbReference type="Pfam" id="PF01738">
    <property type="entry name" value="DLH"/>
    <property type="match status" value="1"/>
</dbReference>
<dbReference type="Gene3D" id="3.40.50.1820">
    <property type="entry name" value="alpha/beta hydrolase"/>
    <property type="match status" value="1"/>
</dbReference>
<reference evidence="2 3" key="1">
    <citation type="journal article" date="2017" name="Mol. Ecol.">
        <title>Comparative and population genomic landscape of Phellinus noxius: A hypervariable fungus causing root rot in trees.</title>
        <authorList>
            <person name="Chung C.L."/>
            <person name="Lee T.J."/>
            <person name="Akiba M."/>
            <person name="Lee H.H."/>
            <person name="Kuo T.H."/>
            <person name="Liu D."/>
            <person name="Ke H.M."/>
            <person name="Yokoi T."/>
            <person name="Roa M.B."/>
            <person name="Lu M.J."/>
            <person name="Chang Y.Y."/>
            <person name="Ann P.J."/>
            <person name="Tsai J.N."/>
            <person name="Chen C.Y."/>
            <person name="Tzean S.S."/>
            <person name="Ota Y."/>
            <person name="Hattori T."/>
            <person name="Sahashi N."/>
            <person name="Liou R.F."/>
            <person name="Kikuchi T."/>
            <person name="Tsai I.J."/>
        </authorList>
    </citation>
    <scope>NUCLEOTIDE SEQUENCE [LARGE SCALE GENOMIC DNA]</scope>
    <source>
        <strain evidence="2 3">FFPRI411160</strain>
    </source>
</reference>
<dbReference type="Proteomes" id="UP000217199">
    <property type="component" value="Unassembled WGS sequence"/>
</dbReference>
<feature type="domain" description="Dienelactone hydrolase" evidence="1">
    <location>
        <begin position="28"/>
        <end position="243"/>
    </location>
</feature>